<accession>A0A448XB63</accession>
<dbReference type="FunFam" id="1.20.120.1750:FF:000002">
    <property type="entry name" value="RBR-type E3 ubiquitin transferase"/>
    <property type="match status" value="1"/>
</dbReference>
<dbReference type="InterPro" id="IPR044066">
    <property type="entry name" value="TRIAD_supradom"/>
</dbReference>
<evidence type="ECO:0000256" key="2">
    <source>
        <dbReference type="ARBA" id="ARBA00005884"/>
    </source>
</evidence>
<organism evidence="11 12">
    <name type="scientific">Protopolystoma xenopodis</name>
    <dbReference type="NCBI Taxonomy" id="117903"/>
    <lineage>
        <taxon>Eukaryota</taxon>
        <taxon>Metazoa</taxon>
        <taxon>Spiralia</taxon>
        <taxon>Lophotrochozoa</taxon>
        <taxon>Platyhelminthes</taxon>
        <taxon>Monogenea</taxon>
        <taxon>Polyopisthocotylea</taxon>
        <taxon>Polystomatidea</taxon>
        <taxon>Polystomatidae</taxon>
        <taxon>Protopolystoma</taxon>
    </lineage>
</organism>
<dbReference type="PROSITE" id="PS51873">
    <property type="entry name" value="TRIAD"/>
    <property type="match status" value="1"/>
</dbReference>
<dbReference type="EMBL" id="CAAALY010244569">
    <property type="protein sequence ID" value="VEL32729.1"/>
    <property type="molecule type" value="Genomic_DNA"/>
</dbReference>
<keyword evidence="8" id="KW-0833">Ubl conjugation pathway</keyword>
<feature type="domain" description="RING-type" evidence="10">
    <location>
        <begin position="176"/>
        <end position="389"/>
    </location>
</feature>
<keyword evidence="12" id="KW-1185">Reference proteome</keyword>
<dbReference type="Gene3D" id="3.30.40.10">
    <property type="entry name" value="Zinc/RING finger domain, C3HC4 (zinc finger)"/>
    <property type="match status" value="1"/>
</dbReference>
<evidence type="ECO:0000313" key="12">
    <source>
        <dbReference type="Proteomes" id="UP000784294"/>
    </source>
</evidence>
<proteinExistence type="inferred from homology"/>
<dbReference type="InterPro" id="IPR031127">
    <property type="entry name" value="E3_UB_ligase_RBR"/>
</dbReference>
<dbReference type="PANTHER" id="PTHR11685">
    <property type="entry name" value="RBR FAMILY RING FINGER AND IBR DOMAIN-CONTAINING"/>
    <property type="match status" value="1"/>
</dbReference>
<dbReference type="Pfam" id="PF22191">
    <property type="entry name" value="IBR_1"/>
    <property type="match status" value="1"/>
</dbReference>
<dbReference type="Proteomes" id="UP000784294">
    <property type="component" value="Unassembled WGS sequence"/>
</dbReference>
<comment type="catalytic activity">
    <reaction evidence="1">
        <text>[E2 ubiquitin-conjugating enzyme]-S-ubiquitinyl-L-cysteine + [acceptor protein]-L-lysine = [E2 ubiquitin-conjugating enzyme]-L-cysteine + [acceptor protein]-N(6)-ubiquitinyl-L-lysine.</text>
        <dbReference type="EC" id="2.3.2.31"/>
    </reaction>
</comment>
<evidence type="ECO:0000256" key="3">
    <source>
        <dbReference type="ARBA" id="ARBA00012251"/>
    </source>
</evidence>
<dbReference type="GO" id="GO:0016567">
    <property type="term" value="P:protein ubiquitination"/>
    <property type="evidence" value="ECO:0007669"/>
    <property type="project" value="InterPro"/>
</dbReference>
<keyword evidence="9" id="KW-0862">Zinc</keyword>
<evidence type="ECO:0000259" key="10">
    <source>
        <dbReference type="PROSITE" id="PS51873"/>
    </source>
</evidence>
<name>A0A448XB63_9PLAT</name>
<evidence type="ECO:0000256" key="9">
    <source>
        <dbReference type="ARBA" id="ARBA00022833"/>
    </source>
</evidence>
<sequence length="553" mass="64108">MLSPDKLQQHMTDLIYEVAQIISVPEHTSTTLRLLLAHFKWDKDTLIDHYFGQNETATFAEAGLAPLILRETPGAPDCIGRGAVGGLSCPNSMASTPTMSSLGPIVTDFLPAFFHPRGLSRTEDQSTALTQRPPVPTSSLPFERIKRESFAKYVFVIRKVVFLFYYSPKNISEYLFLLPSFLIYSLHTEESNSLDCGHSYCPSCWQRYIVCKIMDENQGDRISCPTPNCEAILDDSIVFRFIQDQPIVRRRFQKLITNSFVAHNRALTWCPGTDCGYAVRSLGGPRARQAVCSNCNESFCFACGQPWHEPVLCDRLRQWLRRIEDDAGTSTWIVANTKECPKCRAVIEKNGGCNHMTCKNLNCKYDFCWVCLDRWEPHGSQWYNCNRYDETQAQKSRDAQTKSRAALQRYLFYFNRYANHKESLRFEAKLNDSVQRKMEEMQAQGMSWIDVKFIKQAVEVLCRCRRTLMYTYVFAFYLKDNNQTVIFESNQSDLEQSTEQLSEFLERDITSLGLNLIKQRVQDRARYCENRRRVLLDHVQEGYEQNTWEYRDC</sequence>
<evidence type="ECO:0000256" key="5">
    <source>
        <dbReference type="ARBA" id="ARBA00022723"/>
    </source>
</evidence>
<dbReference type="InterPro" id="IPR048962">
    <property type="entry name" value="ARIH1-like_UBL"/>
</dbReference>
<dbReference type="SMART" id="SM00647">
    <property type="entry name" value="IBR"/>
    <property type="match status" value="2"/>
</dbReference>
<evidence type="ECO:0000256" key="7">
    <source>
        <dbReference type="ARBA" id="ARBA00022771"/>
    </source>
</evidence>
<dbReference type="SUPFAM" id="SSF57850">
    <property type="entry name" value="RING/U-box"/>
    <property type="match status" value="3"/>
</dbReference>
<dbReference type="InterPro" id="IPR002867">
    <property type="entry name" value="IBR_dom"/>
</dbReference>
<evidence type="ECO:0000256" key="4">
    <source>
        <dbReference type="ARBA" id="ARBA00022679"/>
    </source>
</evidence>
<keyword evidence="5" id="KW-0479">Metal-binding</keyword>
<dbReference type="GO" id="GO:0061630">
    <property type="term" value="F:ubiquitin protein ligase activity"/>
    <property type="evidence" value="ECO:0007669"/>
    <property type="project" value="UniProtKB-EC"/>
</dbReference>
<dbReference type="CDD" id="cd20356">
    <property type="entry name" value="Rcat_RBR_HHARI-like"/>
    <property type="match status" value="1"/>
</dbReference>
<dbReference type="EC" id="2.3.2.31" evidence="3"/>
<comment type="similarity">
    <text evidence="2">Belongs to the RBR family. Ariadne subfamily.</text>
</comment>
<dbReference type="InterPro" id="IPR013083">
    <property type="entry name" value="Znf_RING/FYVE/PHD"/>
</dbReference>
<gene>
    <name evidence="11" type="ORF">PXEA_LOCUS26169</name>
</gene>
<evidence type="ECO:0000256" key="8">
    <source>
        <dbReference type="ARBA" id="ARBA00022786"/>
    </source>
</evidence>
<dbReference type="CDD" id="cd20343">
    <property type="entry name" value="BRcat_RBR_HHARI-like"/>
    <property type="match status" value="1"/>
</dbReference>
<evidence type="ECO:0000313" key="11">
    <source>
        <dbReference type="EMBL" id="VEL32729.1"/>
    </source>
</evidence>
<dbReference type="Pfam" id="PF21235">
    <property type="entry name" value="UBA_ARI1"/>
    <property type="match status" value="1"/>
</dbReference>
<keyword evidence="4" id="KW-0808">Transferase</keyword>
<comment type="caution">
    <text evidence="11">The sequence shown here is derived from an EMBL/GenBank/DDBJ whole genome shotgun (WGS) entry which is preliminary data.</text>
</comment>
<keyword evidence="7" id="KW-0863">Zinc-finger</keyword>
<dbReference type="InterPro" id="IPR045840">
    <property type="entry name" value="Ariadne"/>
</dbReference>
<dbReference type="AlphaFoldDB" id="A0A448XB63"/>
<protein>
    <recommendedName>
        <fullName evidence="3">RBR-type E3 ubiquitin transferase</fullName>
        <ecNumber evidence="3">2.3.2.31</ecNumber>
    </recommendedName>
</protein>
<reference evidence="11" key="1">
    <citation type="submission" date="2018-11" db="EMBL/GenBank/DDBJ databases">
        <authorList>
            <consortium name="Pathogen Informatics"/>
        </authorList>
    </citation>
    <scope>NUCLEOTIDE SEQUENCE</scope>
</reference>
<dbReference type="GO" id="GO:0008270">
    <property type="term" value="F:zinc ion binding"/>
    <property type="evidence" value="ECO:0007669"/>
    <property type="project" value="UniProtKB-KW"/>
</dbReference>
<keyword evidence="6" id="KW-0677">Repeat</keyword>
<evidence type="ECO:0000256" key="1">
    <source>
        <dbReference type="ARBA" id="ARBA00001798"/>
    </source>
</evidence>
<dbReference type="FunFam" id="3.30.40.10:FF:000019">
    <property type="entry name" value="RBR-type E3 ubiquitin transferase"/>
    <property type="match status" value="1"/>
</dbReference>
<dbReference type="Pfam" id="PF01485">
    <property type="entry name" value="IBR"/>
    <property type="match status" value="1"/>
</dbReference>
<dbReference type="Pfam" id="PF19422">
    <property type="entry name" value="Ariadne"/>
    <property type="match status" value="1"/>
</dbReference>
<dbReference type="Gene3D" id="1.20.120.1750">
    <property type="match status" value="1"/>
</dbReference>
<dbReference type="OrthoDB" id="10009520at2759"/>
<evidence type="ECO:0000256" key="6">
    <source>
        <dbReference type="ARBA" id="ARBA00022737"/>
    </source>
</evidence>